<name>A0A5N0ECZ8_9NOCA</name>
<comment type="caution">
    <text evidence="2">The sequence shown here is derived from an EMBL/GenBank/DDBJ whole genome shotgun (WGS) entry which is preliminary data.</text>
</comment>
<proteinExistence type="predicted"/>
<dbReference type="EMBL" id="VXLC01000013">
    <property type="protein sequence ID" value="KAA8886389.1"/>
    <property type="molecule type" value="Genomic_DNA"/>
</dbReference>
<keyword evidence="3" id="KW-1185">Reference proteome</keyword>
<dbReference type="AlphaFoldDB" id="A0A5N0ECZ8"/>
<dbReference type="InterPro" id="IPR019648">
    <property type="entry name" value="YebY"/>
</dbReference>
<evidence type="ECO:0000256" key="1">
    <source>
        <dbReference type="SAM" id="MobiDB-lite"/>
    </source>
</evidence>
<dbReference type="Proteomes" id="UP000323876">
    <property type="component" value="Unassembled WGS sequence"/>
</dbReference>
<dbReference type="OrthoDB" id="5119497at2"/>
<dbReference type="Pfam" id="PF10709">
    <property type="entry name" value="DUF2511"/>
    <property type="match status" value="1"/>
</dbReference>
<organism evidence="2 3">
    <name type="scientific">Nocardia colli</name>
    <dbReference type="NCBI Taxonomy" id="2545717"/>
    <lineage>
        <taxon>Bacteria</taxon>
        <taxon>Bacillati</taxon>
        <taxon>Actinomycetota</taxon>
        <taxon>Actinomycetes</taxon>
        <taxon>Mycobacteriales</taxon>
        <taxon>Nocardiaceae</taxon>
        <taxon>Nocardia</taxon>
    </lineage>
</organism>
<sequence>MVGVACCGALTISACGGGSGPKDPAHPSPVPLPEPTSSSQAIGSENLGYLWPFTVDRGTIECRAGEQAVFVAPDGKAYALNDKSEQAGMPSIEPLRASGSGGDKISLGALRSRTLQLCQFAR</sequence>
<evidence type="ECO:0000313" key="3">
    <source>
        <dbReference type="Proteomes" id="UP000323876"/>
    </source>
</evidence>
<gene>
    <name evidence="2" type="ORF">F3087_24310</name>
</gene>
<accession>A0A5N0ECZ8</accession>
<evidence type="ECO:0000313" key="2">
    <source>
        <dbReference type="EMBL" id="KAA8886389.1"/>
    </source>
</evidence>
<protein>
    <submittedName>
        <fullName evidence="2">DUF2511 domain-containing protein</fullName>
    </submittedName>
</protein>
<reference evidence="2 3" key="1">
    <citation type="submission" date="2019-09" db="EMBL/GenBank/DDBJ databases">
        <authorList>
            <person name="Wang X."/>
        </authorList>
    </citation>
    <scope>NUCLEOTIDE SEQUENCE [LARGE SCALE GENOMIC DNA]</scope>
    <source>
        <strain evidence="2 3">CICC 11023</strain>
    </source>
</reference>
<feature type="region of interest" description="Disordered" evidence="1">
    <location>
        <begin position="16"/>
        <end position="41"/>
    </location>
</feature>